<protein>
    <recommendedName>
        <fullName evidence="2">F-box domain-containing protein</fullName>
    </recommendedName>
</protein>
<dbReference type="Gene3D" id="3.80.10.10">
    <property type="entry name" value="Ribonuclease Inhibitor"/>
    <property type="match status" value="1"/>
</dbReference>
<dbReference type="InterPro" id="IPR001810">
    <property type="entry name" value="F-box_dom"/>
</dbReference>
<reference evidence="3 4" key="1">
    <citation type="journal article" date="2020" name="ISME J.">
        <title>Uncovering the hidden diversity of litter-decomposition mechanisms in mushroom-forming fungi.</title>
        <authorList>
            <person name="Floudas D."/>
            <person name="Bentzer J."/>
            <person name="Ahren D."/>
            <person name="Johansson T."/>
            <person name="Persson P."/>
            <person name="Tunlid A."/>
        </authorList>
    </citation>
    <scope>NUCLEOTIDE SEQUENCE [LARGE SCALE GENOMIC DNA]</scope>
    <source>
        <strain evidence="3 4">CBS 661.87</strain>
    </source>
</reference>
<dbReference type="AlphaFoldDB" id="A0A8H5H4T6"/>
<dbReference type="SUPFAM" id="SSF52047">
    <property type="entry name" value="RNI-like"/>
    <property type="match status" value="1"/>
</dbReference>
<keyword evidence="4" id="KW-1185">Reference proteome</keyword>
<dbReference type="Pfam" id="PF12937">
    <property type="entry name" value="F-box-like"/>
    <property type="match status" value="1"/>
</dbReference>
<feature type="compositionally biased region" description="Acidic residues" evidence="1">
    <location>
        <begin position="409"/>
        <end position="423"/>
    </location>
</feature>
<comment type="caution">
    <text evidence="3">The sequence shown here is derived from an EMBL/GenBank/DDBJ whole genome shotgun (WGS) entry which is preliminary data.</text>
</comment>
<feature type="domain" description="F-box" evidence="2">
    <location>
        <begin position="16"/>
        <end position="71"/>
    </location>
</feature>
<dbReference type="InterPro" id="IPR032675">
    <property type="entry name" value="LRR_dom_sf"/>
</dbReference>
<evidence type="ECO:0000256" key="1">
    <source>
        <dbReference type="SAM" id="MobiDB-lite"/>
    </source>
</evidence>
<dbReference type="Proteomes" id="UP000565441">
    <property type="component" value="Unassembled WGS sequence"/>
</dbReference>
<sequence>MNNLEASAASLSGTPALPTEILSKVFLHCTDIDGSLTPANTIHVPLLLTKVCRSWRTIAIGTRFLWSRLYLSITPNATYQTALVSTWLARSGACPLKIYIMWNDPPFFMSHPVLDILVQHSHHWHSMYFFLPNTAYRSLSPIQGNLPLLAELSLGTHEPPPLTDAVIDAFSTAPNLRSLECVNLHPYTFSFPWAHLSHIPIMTVTVDDALDILRRAPRLASGSFICSDANDRDLVPARPPLPLRHIHLLDLAVLAPEWNTSVQARALFTCLTAPHLHSLRICNVTWPFGASLLPFLARVDALESLYLRKTALAEGDVLAVLELLPALKHLAVLSSSMFTMASDVLLERLTWRPPCLCPRTSSPVKKQTRKKLLAPRLETLEITLPDALNLAFVELLESRWSDSDAAGPGEEDGEEEGKEEGGDDGCTVPTRLRRVEVGANDEYDEEIMRRLEVLAQAGMTIIIGSTDVPLEDGLEYMSARYNKHRR</sequence>
<evidence type="ECO:0000313" key="4">
    <source>
        <dbReference type="Proteomes" id="UP000565441"/>
    </source>
</evidence>
<organism evidence="3 4">
    <name type="scientific">Tricholomella constricta</name>
    <dbReference type="NCBI Taxonomy" id="117010"/>
    <lineage>
        <taxon>Eukaryota</taxon>
        <taxon>Fungi</taxon>
        <taxon>Dikarya</taxon>
        <taxon>Basidiomycota</taxon>
        <taxon>Agaricomycotina</taxon>
        <taxon>Agaricomycetes</taxon>
        <taxon>Agaricomycetidae</taxon>
        <taxon>Agaricales</taxon>
        <taxon>Tricholomatineae</taxon>
        <taxon>Lyophyllaceae</taxon>
        <taxon>Tricholomella</taxon>
    </lineage>
</organism>
<name>A0A8H5H4T6_9AGAR</name>
<evidence type="ECO:0000313" key="3">
    <source>
        <dbReference type="EMBL" id="KAF5376440.1"/>
    </source>
</evidence>
<dbReference type="OrthoDB" id="2886770at2759"/>
<feature type="region of interest" description="Disordered" evidence="1">
    <location>
        <begin position="402"/>
        <end position="431"/>
    </location>
</feature>
<accession>A0A8H5H4T6</accession>
<proteinExistence type="predicted"/>
<gene>
    <name evidence="3" type="ORF">D9615_008671</name>
</gene>
<evidence type="ECO:0000259" key="2">
    <source>
        <dbReference type="Pfam" id="PF12937"/>
    </source>
</evidence>
<dbReference type="EMBL" id="JAACJP010000028">
    <property type="protein sequence ID" value="KAF5376440.1"/>
    <property type="molecule type" value="Genomic_DNA"/>
</dbReference>